<dbReference type="InterPro" id="IPR002686">
    <property type="entry name" value="Transposase_17"/>
</dbReference>
<feature type="domain" description="Transposase IS200-like" evidence="1">
    <location>
        <begin position="9"/>
        <end position="124"/>
    </location>
</feature>
<dbReference type="SUPFAM" id="SSF143422">
    <property type="entry name" value="Transposase IS200-like"/>
    <property type="match status" value="1"/>
</dbReference>
<protein>
    <submittedName>
        <fullName evidence="2">Transposase and inactivated derivatives</fullName>
    </submittedName>
</protein>
<dbReference type="Pfam" id="PF01797">
    <property type="entry name" value="Y1_Tnp"/>
    <property type="match status" value="1"/>
</dbReference>
<dbReference type="PANTHER" id="PTHR34322">
    <property type="entry name" value="TRANSPOSASE, Y1_TNP DOMAIN-CONTAINING"/>
    <property type="match status" value="1"/>
</dbReference>
<organism evidence="2">
    <name type="scientific">hydrothermal vent metagenome</name>
    <dbReference type="NCBI Taxonomy" id="652676"/>
    <lineage>
        <taxon>unclassified sequences</taxon>
        <taxon>metagenomes</taxon>
        <taxon>ecological metagenomes</taxon>
    </lineage>
</organism>
<dbReference type="AlphaFoldDB" id="A0A3B0ZWP0"/>
<reference evidence="2" key="1">
    <citation type="submission" date="2018-06" db="EMBL/GenBank/DDBJ databases">
        <authorList>
            <person name="Zhirakovskaya E."/>
        </authorList>
    </citation>
    <scope>NUCLEOTIDE SEQUENCE</scope>
</reference>
<dbReference type="SMART" id="SM01321">
    <property type="entry name" value="Y1_Tnp"/>
    <property type="match status" value="1"/>
</dbReference>
<evidence type="ECO:0000313" key="2">
    <source>
        <dbReference type="EMBL" id="VAW85016.1"/>
    </source>
</evidence>
<gene>
    <name evidence="2" type="ORF">MNBD_GAMMA17-532</name>
</gene>
<dbReference type="EMBL" id="UOFQ01000013">
    <property type="protein sequence ID" value="VAW85016.1"/>
    <property type="molecule type" value="Genomic_DNA"/>
</dbReference>
<accession>A0A3B0ZWP0</accession>
<dbReference type="GO" id="GO:0006313">
    <property type="term" value="P:DNA transposition"/>
    <property type="evidence" value="ECO:0007669"/>
    <property type="project" value="InterPro"/>
</dbReference>
<proteinExistence type="predicted"/>
<dbReference type="PANTHER" id="PTHR34322:SF2">
    <property type="entry name" value="TRANSPOSASE IS200-LIKE DOMAIN-CONTAINING PROTEIN"/>
    <property type="match status" value="1"/>
</dbReference>
<evidence type="ECO:0000259" key="1">
    <source>
        <dbReference type="SMART" id="SM01321"/>
    </source>
</evidence>
<dbReference type="GO" id="GO:0003677">
    <property type="term" value="F:DNA binding"/>
    <property type="evidence" value="ECO:0007669"/>
    <property type="project" value="InterPro"/>
</dbReference>
<dbReference type="InterPro" id="IPR036515">
    <property type="entry name" value="Transposase_17_sf"/>
</dbReference>
<name>A0A3B0ZWP0_9ZZZZ</name>
<sequence>MPRANRYFIPGHVWHITQRCHKQEFLLKFARDRHCLIHWLYQATRRYDLRVLNYIVTSNHIHLLVMDDGKSNIPKSLQLIAGCTAQQYNRRKQRKGAYWEDRYHATAIEGGEHLARCLVYIDMNMVRAGVVSHPSAWLWSGYHEIQTSPQRKGIIDLELLKSLWNLKDIMGLQALRQGWVEEALLTTSNERNADWTNNVAVGGKAYIEAVKAQLGLKVRARKIVSAGEGYAIQEENAAYNLHFDAKNH</sequence>
<dbReference type="Gene3D" id="3.30.70.1290">
    <property type="entry name" value="Transposase IS200-like"/>
    <property type="match status" value="1"/>
</dbReference>
<dbReference type="GO" id="GO:0004803">
    <property type="term" value="F:transposase activity"/>
    <property type="evidence" value="ECO:0007669"/>
    <property type="project" value="InterPro"/>
</dbReference>